<gene>
    <name evidence="2" type="ORF">ARMSODRAFT_1018067</name>
</gene>
<proteinExistence type="predicted"/>
<accession>A0A2H3BWW6</accession>
<organism evidence="2 3">
    <name type="scientific">Armillaria solidipes</name>
    <dbReference type="NCBI Taxonomy" id="1076256"/>
    <lineage>
        <taxon>Eukaryota</taxon>
        <taxon>Fungi</taxon>
        <taxon>Dikarya</taxon>
        <taxon>Basidiomycota</taxon>
        <taxon>Agaricomycotina</taxon>
        <taxon>Agaricomycetes</taxon>
        <taxon>Agaricomycetidae</taxon>
        <taxon>Agaricales</taxon>
        <taxon>Marasmiineae</taxon>
        <taxon>Physalacriaceae</taxon>
        <taxon>Armillaria</taxon>
    </lineage>
</organism>
<evidence type="ECO:0000313" key="2">
    <source>
        <dbReference type="EMBL" id="PBK70538.1"/>
    </source>
</evidence>
<name>A0A2H3BWW6_9AGAR</name>
<feature type="region of interest" description="Disordered" evidence="1">
    <location>
        <begin position="551"/>
        <end position="575"/>
    </location>
</feature>
<dbReference type="AlphaFoldDB" id="A0A2H3BWW6"/>
<sequence length="880" mass="97662">MASTLISTNAIQRHKNRKTSNLQTEILTGLLPDYHHYSANGLLHVFRARTNGRWHSRFPECFESYFLDHDDSIRSQPPDLKGVHDSPPGASYPKMSEGYLDFGPTTNPCYDNCPLVYETQLPEYDKISAILLHFVLLRRNQLKNWFNNNRITRVIPKTGKCGQQIRVVPPRVPRAIHLFSQKYYPTRVYPHVAAEAARRGVSTNDISLIREMTTYIWDNETPEIKQDIADCIEQERGLITAFKEGTLKASDLSDDKKAAIIDSLYRDFEGMFKNLVDYLKWGVVVIAGGVDPRTGRIRTVGYNYGCTTSDGKDFIRSFNDAAEAGHIPGTAEGESRAFSQYYGLPFMHHMKKVQLSRNGLAQKEENIESPVGVDPATLVHDDATGSAVVVSGASDNSNSFQLPVEVTTPVAQPHVALPAEKSSIPLPVIHSSLASDNSHSFQLPVEVTALVAQPHVALPAEQSFIPSPVIHSSLVMTPSASVLSSPATTAVAPHTPETVFVSPKSNASNTFQGLEPLQSGTPMDTSLDFLNVLPWTYSHSDDSMRPLHSVMSSPGFPGIDNNHSGAHPAGSQQTVNSSFNMDVDLLEWAKTVESHSSLDGEIFRPNNNLSQIMQSLGLSDVFGSDAASDQSTHTATEPFYAAAAASGTSDSQNAPTSSNQLTVDVIMHDSDAVADCHRTPTPTPVIRSALFSDALNLPRQPRQHKVPPPREVITLCEQDLGPPQWHQECLTALQDQSLGPAWISLVEKWYKLESDMWKVKANTEGKYPHGKRRPQELKVWLDGVRHFNAGMFIPDMSRYGEELIDWWNHVNPAWRRSNDISGLPRPDYSKPLKCLHKGGRQGVVTVVFGLFWWGRACHATEELWFRMVEDVSKTFDILMQ</sequence>
<evidence type="ECO:0000313" key="3">
    <source>
        <dbReference type="Proteomes" id="UP000218334"/>
    </source>
</evidence>
<protein>
    <submittedName>
        <fullName evidence="2">Uncharacterized protein</fullName>
    </submittedName>
</protein>
<keyword evidence="3" id="KW-1185">Reference proteome</keyword>
<dbReference type="Proteomes" id="UP000218334">
    <property type="component" value="Unassembled WGS sequence"/>
</dbReference>
<dbReference type="EMBL" id="KZ293426">
    <property type="protein sequence ID" value="PBK70538.1"/>
    <property type="molecule type" value="Genomic_DNA"/>
</dbReference>
<reference evidence="3" key="1">
    <citation type="journal article" date="2017" name="Nat. Ecol. Evol.">
        <title>Genome expansion and lineage-specific genetic innovations in the forest pathogenic fungi Armillaria.</title>
        <authorList>
            <person name="Sipos G."/>
            <person name="Prasanna A.N."/>
            <person name="Walter M.C."/>
            <person name="O'Connor E."/>
            <person name="Balint B."/>
            <person name="Krizsan K."/>
            <person name="Kiss B."/>
            <person name="Hess J."/>
            <person name="Varga T."/>
            <person name="Slot J."/>
            <person name="Riley R."/>
            <person name="Boka B."/>
            <person name="Rigling D."/>
            <person name="Barry K."/>
            <person name="Lee J."/>
            <person name="Mihaltcheva S."/>
            <person name="LaButti K."/>
            <person name="Lipzen A."/>
            <person name="Waldron R."/>
            <person name="Moloney N.M."/>
            <person name="Sperisen C."/>
            <person name="Kredics L."/>
            <person name="Vagvoelgyi C."/>
            <person name="Patrignani A."/>
            <person name="Fitzpatrick D."/>
            <person name="Nagy I."/>
            <person name="Doyle S."/>
            <person name="Anderson J.B."/>
            <person name="Grigoriev I.V."/>
            <person name="Gueldener U."/>
            <person name="Muensterkoetter M."/>
            <person name="Nagy L.G."/>
        </authorList>
    </citation>
    <scope>NUCLEOTIDE SEQUENCE [LARGE SCALE GENOMIC DNA]</scope>
    <source>
        <strain evidence="3">28-4</strain>
    </source>
</reference>
<evidence type="ECO:0000256" key="1">
    <source>
        <dbReference type="SAM" id="MobiDB-lite"/>
    </source>
</evidence>
<dbReference type="STRING" id="1076256.A0A2H3BWW6"/>